<dbReference type="EMBL" id="SZVO01000009">
    <property type="protein sequence ID" value="TKT90650.1"/>
    <property type="molecule type" value="Genomic_DNA"/>
</dbReference>
<organism evidence="1 2">
    <name type="scientific">Dyadobacter frigoris</name>
    <dbReference type="NCBI Taxonomy" id="2576211"/>
    <lineage>
        <taxon>Bacteria</taxon>
        <taxon>Pseudomonadati</taxon>
        <taxon>Bacteroidota</taxon>
        <taxon>Cytophagia</taxon>
        <taxon>Cytophagales</taxon>
        <taxon>Spirosomataceae</taxon>
        <taxon>Dyadobacter</taxon>
    </lineage>
</organism>
<sequence>MYSKDDKRRLYQLIDMYVLRQITAPVFCDEFYYSYDLEIDTDSLTTEEQKAFSDLSMISSRFSQFKDDIAKYPGAYYNEAELRRKVIETQEKLK</sequence>
<gene>
    <name evidence="1" type="ORF">FDK13_20235</name>
</gene>
<comment type="caution">
    <text evidence="1">The sequence shown here is derived from an EMBL/GenBank/DDBJ whole genome shotgun (WGS) entry which is preliminary data.</text>
</comment>
<reference evidence="1 2" key="1">
    <citation type="submission" date="2019-05" db="EMBL/GenBank/DDBJ databases">
        <title>Dyadobacter AR-3-8 sp. nov., isolated from arctic soil.</title>
        <authorList>
            <person name="Chaudhary D.K."/>
        </authorList>
    </citation>
    <scope>NUCLEOTIDE SEQUENCE [LARGE SCALE GENOMIC DNA]</scope>
    <source>
        <strain evidence="1 2">AR-3-8</strain>
    </source>
</reference>
<evidence type="ECO:0000313" key="2">
    <source>
        <dbReference type="Proteomes" id="UP000304900"/>
    </source>
</evidence>
<name>A0A4U6D0E2_9BACT</name>
<dbReference type="OrthoDB" id="1048590at2"/>
<proteinExistence type="predicted"/>
<dbReference type="AlphaFoldDB" id="A0A4U6D0E2"/>
<dbReference type="RefSeq" id="WP_137341818.1">
    <property type="nucleotide sequence ID" value="NZ_BSQH01000002.1"/>
</dbReference>
<dbReference type="Proteomes" id="UP000304900">
    <property type="component" value="Unassembled WGS sequence"/>
</dbReference>
<evidence type="ECO:0000313" key="1">
    <source>
        <dbReference type="EMBL" id="TKT90650.1"/>
    </source>
</evidence>
<accession>A0A4U6D0E2</accession>
<protein>
    <submittedName>
        <fullName evidence="1">Magnesium and cobalt transport protein CorA</fullName>
    </submittedName>
</protein>
<keyword evidence="2" id="KW-1185">Reference proteome</keyword>